<accession>A0AAD7MRR5</accession>
<dbReference type="EMBL" id="JARKIB010000168">
    <property type="protein sequence ID" value="KAJ7729045.1"/>
    <property type="molecule type" value="Genomic_DNA"/>
</dbReference>
<evidence type="ECO:0000313" key="2">
    <source>
        <dbReference type="EMBL" id="KAJ7729045.1"/>
    </source>
</evidence>
<name>A0AAD7MRR5_9AGAR</name>
<feature type="region of interest" description="Disordered" evidence="1">
    <location>
        <begin position="71"/>
        <end position="101"/>
    </location>
</feature>
<organism evidence="2 3">
    <name type="scientific">Mycena metata</name>
    <dbReference type="NCBI Taxonomy" id="1033252"/>
    <lineage>
        <taxon>Eukaryota</taxon>
        <taxon>Fungi</taxon>
        <taxon>Dikarya</taxon>
        <taxon>Basidiomycota</taxon>
        <taxon>Agaricomycotina</taxon>
        <taxon>Agaricomycetes</taxon>
        <taxon>Agaricomycetidae</taxon>
        <taxon>Agaricales</taxon>
        <taxon>Marasmiineae</taxon>
        <taxon>Mycenaceae</taxon>
        <taxon>Mycena</taxon>
    </lineage>
</organism>
<sequence>MPGIGDDTQPAVNSDVVHSIRDIISDINDLPEYEQMMQILKPLRHLSNSQSAKVSKTRFATHFISATTLSKGLPSGTDHVEGTENGFAERNGEPVATESNK</sequence>
<keyword evidence="3" id="KW-1185">Reference proteome</keyword>
<evidence type="ECO:0000256" key="1">
    <source>
        <dbReference type="SAM" id="MobiDB-lite"/>
    </source>
</evidence>
<gene>
    <name evidence="2" type="ORF">B0H16DRAFT_1470238</name>
</gene>
<protein>
    <submittedName>
        <fullName evidence="2">Uncharacterized protein</fullName>
    </submittedName>
</protein>
<reference evidence="2" key="1">
    <citation type="submission" date="2023-03" db="EMBL/GenBank/DDBJ databases">
        <title>Massive genome expansion in bonnet fungi (Mycena s.s.) driven by repeated elements and novel gene families across ecological guilds.</title>
        <authorList>
            <consortium name="Lawrence Berkeley National Laboratory"/>
            <person name="Harder C.B."/>
            <person name="Miyauchi S."/>
            <person name="Viragh M."/>
            <person name="Kuo A."/>
            <person name="Thoen E."/>
            <person name="Andreopoulos B."/>
            <person name="Lu D."/>
            <person name="Skrede I."/>
            <person name="Drula E."/>
            <person name="Henrissat B."/>
            <person name="Morin E."/>
            <person name="Kohler A."/>
            <person name="Barry K."/>
            <person name="LaButti K."/>
            <person name="Morin E."/>
            <person name="Salamov A."/>
            <person name="Lipzen A."/>
            <person name="Mereny Z."/>
            <person name="Hegedus B."/>
            <person name="Baldrian P."/>
            <person name="Stursova M."/>
            <person name="Weitz H."/>
            <person name="Taylor A."/>
            <person name="Grigoriev I.V."/>
            <person name="Nagy L.G."/>
            <person name="Martin F."/>
            <person name="Kauserud H."/>
        </authorList>
    </citation>
    <scope>NUCLEOTIDE SEQUENCE</scope>
    <source>
        <strain evidence="2">CBHHK182m</strain>
    </source>
</reference>
<evidence type="ECO:0000313" key="3">
    <source>
        <dbReference type="Proteomes" id="UP001215598"/>
    </source>
</evidence>
<proteinExistence type="predicted"/>
<dbReference type="AlphaFoldDB" id="A0AAD7MRR5"/>
<comment type="caution">
    <text evidence="2">The sequence shown here is derived from an EMBL/GenBank/DDBJ whole genome shotgun (WGS) entry which is preliminary data.</text>
</comment>
<dbReference type="Proteomes" id="UP001215598">
    <property type="component" value="Unassembled WGS sequence"/>
</dbReference>